<feature type="transmembrane region" description="Helical" evidence="1">
    <location>
        <begin position="45"/>
        <end position="68"/>
    </location>
</feature>
<feature type="transmembrane region" description="Helical" evidence="1">
    <location>
        <begin position="190"/>
        <end position="212"/>
    </location>
</feature>
<sequence length="264" mass="29643">MDKSVTYFENVGRLVVGPVGLLVYLRIIFLLFSRPSYRTRECYHIMIHIGIVQCLYAPGVVFYCAKVVLEADIWNLDAVTLKLCSSVVRMEAVMNVVLAMNRLKVMLGLRYHSYLHTLVIVCAWMLGVLNFGLLFSPWYDYFITNGEAIAHYDMSKSLTPLLVTVVIVAYLVKAKKAVGTKLEGLKEKRILVYALVKFVFDSLLTCGMYGFLPLPQSAVVDGYVVNNLLIPPALLLILNGDIRKDFLPFNGNLLVSVSSLLYTV</sequence>
<name>A0AA39MAW3_9BILA</name>
<keyword evidence="3" id="KW-1185">Reference proteome</keyword>
<protein>
    <recommendedName>
        <fullName evidence="4">Serpentine receptor class gamma</fullName>
    </recommendedName>
</protein>
<comment type="caution">
    <text evidence="2">The sequence shown here is derived from an EMBL/GenBank/DDBJ whole genome shotgun (WGS) entry which is preliminary data.</text>
</comment>
<keyword evidence="1" id="KW-0472">Membrane</keyword>
<evidence type="ECO:0000256" key="1">
    <source>
        <dbReference type="SAM" id="Phobius"/>
    </source>
</evidence>
<feature type="transmembrane region" description="Helical" evidence="1">
    <location>
        <begin position="218"/>
        <end position="238"/>
    </location>
</feature>
<feature type="transmembrane region" description="Helical" evidence="1">
    <location>
        <begin position="158"/>
        <end position="178"/>
    </location>
</feature>
<feature type="transmembrane region" description="Helical" evidence="1">
    <location>
        <begin position="113"/>
        <end position="138"/>
    </location>
</feature>
<proteinExistence type="predicted"/>
<dbReference type="Proteomes" id="UP001175271">
    <property type="component" value="Unassembled WGS sequence"/>
</dbReference>
<gene>
    <name evidence="2" type="ORF">QR680_009984</name>
</gene>
<accession>A0AA39MAW3</accession>
<keyword evidence="1" id="KW-1133">Transmembrane helix</keyword>
<organism evidence="2 3">
    <name type="scientific">Steinernema hermaphroditum</name>
    <dbReference type="NCBI Taxonomy" id="289476"/>
    <lineage>
        <taxon>Eukaryota</taxon>
        <taxon>Metazoa</taxon>
        <taxon>Ecdysozoa</taxon>
        <taxon>Nematoda</taxon>
        <taxon>Chromadorea</taxon>
        <taxon>Rhabditida</taxon>
        <taxon>Tylenchina</taxon>
        <taxon>Panagrolaimomorpha</taxon>
        <taxon>Strongyloidoidea</taxon>
        <taxon>Steinernematidae</taxon>
        <taxon>Steinernema</taxon>
    </lineage>
</organism>
<keyword evidence="1" id="KW-0812">Transmembrane</keyword>
<evidence type="ECO:0008006" key="4">
    <source>
        <dbReference type="Google" id="ProtNLM"/>
    </source>
</evidence>
<reference evidence="2" key="1">
    <citation type="submission" date="2023-06" db="EMBL/GenBank/DDBJ databases">
        <title>Genomic analysis of the entomopathogenic nematode Steinernema hermaphroditum.</title>
        <authorList>
            <person name="Schwarz E.M."/>
            <person name="Heppert J.K."/>
            <person name="Baniya A."/>
            <person name="Schwartz H.T."/>
            <person name="Tan C.-H."/>
            <person name="Antoshechkin I."/>
            <person name="Sternberg P.W."/>
            <person name="Goodrich-Blair H."/>
            <person name="Dillman A.R."/>
        </authorList>
    </citation>
    <scope>NUCLEOTIDE SEQUENCE</scope>
    <source>
        <strain evidence="2">PS9179</strain>
        <tissue evidence="2">Whole animal</tissue>
    </source>
</reference>
<feature type="transmembrane region" description="Helical" evidence="1">
    <location>
        <begin position="12"/>
        <end position="33"/>
    </location>
</feature>
<evidence type="ECO:0000313" key="3">
    <source>
        <dbReference type="Proteomes" id="UP001175271"/>
    </source>
</evidence>
<evidence type="ECO:0000313" key="2">
    <source>
        <dbReference type="EMBL" id="KAK0426949.1"/>
    </source>
</evidence>
<dbReference type="EMBL" id="JAUCMV010000001">
    <property type="protein sequence ID" value="KAK0426949.1"/>
    <property type="molecule type" value="Genomic_DNA"/>
</dbReference>
<dbReference type="AlphaFoldDB" id="A0AA39MAW3"/>